<proteinExistence type="inferred from homology"/>
<keyword evidence="7" id="KW-0378">Hydrolase</keyword>
<dbReference type="GO" id="GO:0006508">
    <property type="term" value="P:proteolysis"/>
    <property type="evidence" value="ECO:0007669"/>
    <property type="project" value="UniProtKB-KW"/>
</dbReference>
<dbReference type="SUPFAM" id="SSF47090">
    <property type="entry name" value="PGBD-like"/>
    <property type="match status" value="1"/>
</dbReference>
<evidence type="ECO:0000256" key="3">
    <source>
        <dbReference type="ARBA" id="ARBA00022491"/>
    </source>
</evidence>
<evidence type="ECO:0000256" key="9">
    <source>
        <dbReference type="ARBA" id="ARBA00023015"/>
    </source>
</evidence>
<feature type="binding site" evidence="16">
    <location>
        <position position="165"/>
    </location>
    <ligand>
        <name>Ca(2+)</name>
        <dbReference type="ChEBI" id="CHEBI:29108"/>
        <label>3</label>
    </ligand>
</feature>
<dbReference type="GO" id="GO:0008270">
    <property type="term" value="F:zinc ion binding"/>
    <property type="evidence" value="ECO:0007669"/>
    <property type="project" value="InterPro"/>
</dbReference>
<dbReference type="Pfam" id="PF01471">
    <property type="entry name" value="PG_binding_1"/>
    <property type="match status" value="1"/>
</dbReference>
<dbReference type="Pfam" id="PF16417">
    <property type="entry name" value="CNOT1_TTP_bind"/>
    <property type="match status" value="1"/>
</dbReference>
<dbReference type="SUPFAM" id="SSF55486">
    <property type="entry name" value="Metalloproteases ('zincins'), catalytic domain"/>
    <property type="match status" value="1"/>
</dbReference>
<dbReference type="GO" id="GO:0005634">
    <property type="term" value="C:nucleus"/>
    <property type="evidence" value="ECO:0007669"/>
    <property type="project" value="UniProtKB-SubCell"/>
</dbReference>
<reference evidence="19 20" key="1">
    <citation type="submission" date="2024-03" db="EMBL/GenBank/DDBJ databases">
        <authorList>
            <person name="Martinez-Hernandez J."/>
        </authorList>
    </citation>
    <scope>NUCLEOTIDE SEQUENCE [LARGE SCALE GENOMIC DNA]</scope>
</reference>
<feature type="binding site" evidence="16">
    <location>
        <position position="229"/>
    </location>
    <ligand>
        <name>Zn(2+)</name>
        <dbReference type="ChEBI" id="CHEBI:29105"/>
        <label>2</label>
        <note>catalytic</note>
    </ligand>
</feature>
<keyword evidence="8 16" id="KW-0862">Zinc</keyword>
<feature type="active site" evidence="15">
    <location>
        <position position="212"/>
    </location>
</feature>
<feature type="binding site" evidence="16">
    <location>
        <position position="173"/>
    </location>
    <ligand>
        <name>Zn(2+)</name>
        <dbReference type="ChEBI" id="CHEBI:29105"/>
        <label>1</label>
    </ligand>
</feature>
<dbReference type="InterPro" id="IPR033739">
    <property type="entry name" value="M10A_MMP"/>
</dbReference>
<feature type="domain" description="Peptidase metallopeptidase" evidence="18">
    <location>
        <begin position="89"/>
        <end position="256"/>
    </location>
</feature>
<keyword evidence="6" id="KW-0732">Signal</keyword>
<feature type="compositionally biased region" description="Low complexity" evidence="17">
    <location>
        <begin position="1761"/>
        <end position="1776"/>
    </location>
</feature>
<feature type="compositionally biased region" description="Basic and acidic residues" evidence="17">
    <location>
        <begin position="2086"/>
        <end position="2098"/>
    </location>
</feature>
<dbReference type="FunFam" id="3.40.390.10:FF:000018">
    <property type="entry name" value="Metalloendoproteinase 1"/>
    <property type="match status" value="1"/>
</dbReference>
<dbReference type="CDD" id="cd20710">
    <property type="entry name" value="NOT1_connector"/>
    <property type="match status" value="1"/>
</dbReference>
<dbReference type="Pfam" id="PF00413">
    <property type="entry name" value="Peptidase_M10"/>
    <property type="match status" value="1"/>
</dbReference>
<evidence type="ECO:0000313" key="20">
    <source>
        <dbReference type="Proteomes" id="UP001497480"/>
    </source>
</evidence>
<dbReference type="Gene3D" id="1.25.40.790">
    <property type="match status" value="1"/>
</dbReference>
<protein>
    <recommendedName>
        <fullName evidence="18">Peptidase metallopeptidase domain-containing protein</fullName>
    </recommendedName>
</protein>
<dbReference type="Pfam" id="PF25097">
    <property type="entry name" value="ARM_Cnot1"/>
    <property type="match status" value="1"/>
</dbReference>
<evidence type="ECO:0000256" key="11">
    <source>
        <dbReference type="ARBA" id="ARBA00023145"/>
    </source>
</evidence>
<gene>
    <name evidence="19" type="ORF">LLUT_LOCUS25366</name>
</gene>
<dbReference type="Pfam" id="PF16418">
    <property type="entry name" value="CNOT1_HEAT"/>
    <property type="match status" value="1"/>
</dbReference>
<feature type="compositionally biased region" description="Polar residues" evidence="17">
    <location>
        <begin position="1834"/>
        <end position="1843"/>
    </location>
</feature>
<dbReference type="CDD" id="cd04278">
    <property type="entry name" value="ZnMc_MMP"/>
    <property type="match status" value="1"/>
</dbReference>
<dbReference type="InterPro" id="IPR036365">
    <property type="entry name" value="PGBD-like_sf"/>
</dbReference>
<keyword evidence="3" id="KW-0678">Repressor</keyword>
<dbReference type="InterPro" id="IPR055454">
    <property type="entry name" value="CNOT1-like_NOT1_connector"/>
</dbReference>
<dbReference type="PRINTS" id="PR00138">
    <property type="entry name" value="MATRIXIN"/>
</dbReference>
<keyword evidence="13" id="KW-0325">Glycoprotein</keyword>
<dbReference type="FunFam" id="1.25.40.840:FF:000003">
    <property type="entry name" value="Transcription regulator"/>
    <property type="match status" value="1"/>
</dbReference>
<dbReference type="Gene3D" id="3.40.390.10">
    <property type="entry name" value="Collagenase (Catalytic Domain)"/>
    <property type="match status" value="1"/>
</dbReference>
<comment type="caution">
    <text evidence="19">The sequence shown here is derived from an EMBL/GenBank/DDBJ whole genome shotgun (WGS) entry which is preliminary data.</text>
</comment>
<dbReference type="PANTHER" id="PTHR13162:SF8">
    <property type="entry name" value="CCR4-NOT TRANSCRIPTION COMPLEX SUBUNIT 1"/>
    <property type="match status" value="1"/>
</dbReference>
<dbReference type="EMBL" id="CAXHTB010000018">
    <property type="protein sequence ID" value="CAL0324306.1"/>
    <property type="molecule type" value="Genomic_DNA"/>
</dbReference>
<feature type="binding site" evidence="16">
    <location>
        <position position="221"/>
    </location>
    <ligand>
        <name>Zn(2+)</name>
        <dbReference type="ChEBI" id="CHEBI:29105"/>
        <label>2</label>
        <note>catalytic</note>
    </ligand>
</feature>
<feature type="binding site" evidence="16">
    <location>
        <position position="166"/>
    </location>
    <ligand>
        <name>Ca(2+)</name>
        <dbReference type="ChEBI" id="CHEBI:29108"/>
        <label>3</label>
    </ligand>
</feature>
<feature type="region of interest" description="Disordered" evidence="17">
    <location>
        <begin position="1761"/>
        <end position="1784"/>
    </location>
</feature>
<keyword evidence="11" id="KW-0865">Zymogen</keyword>
<comment type="subcellular location">
    <subcellularLocation>
        <location evidence="1">Nucleus</location>
    </subcellularLocation>
</comment>
<evidence type="ECO:0000256" key="10">
    <source>
        <dbReference type="ARBA" id="ARBA00023049"/>
    </source>
</evidence>
<dbReference type="Pfam" id="PF12842">
    <property type="entry name" value="DUF3819"/>
    <property type="match status" value="1"/>
</dbReference>
<dbReference type="InterPro" id="IPR032193">
    <property type="entry name" value="CNOT1_TTP_bind"/>
</dbReference>
<feature type="region of interest" description="Disordered" evidence="17">
    <location>
        <begin position="2078"/>
        <end position="2103"/>
    </location>
</feature>
<accession>A0AAV1XRN6</accession>
<evidence type="ECO:0000256" key="5">
    <source>
        <dbReference type="ARBA" id="ARBA00022723"/>
    </source>
</evidence>
<dbReference type="GO" id="GO:0000932">
    <property type="term" value="C:P-body"/>
    <property type="evidence" value="ECO:0007669"/>
    <property type="project" value="TreeGrafter"/>
</dbReference>
<feature type="binding site" evidence="16">
    <location>
        <position position="158"/>
    </location>
    <ligand>
        <name>Zn(2+)</name>
        <dbReference type="ChEBI" id="CHEBI:29105"/>
        <label>1</label>
    </ligand>
</feature>
<feature type="binding site" evidence="16">
    <location>
        <position position="188"/>
    </location>
    <ligand>
        <name>Ca(2+)</name>
        <dbReference type="ChEBI" id="CHEBI:29108"/>
        <label>1</label>
    </ligand>
</feature>
<feature type="binding site" description="in inhibited form" evidence="16">
    <location>
        <position position="66"/>
    </location>
    <ligand>
        <name>Zn(2+)</name>
        <dbReference type="ChEBI" id="CHEBI:29105"/>
        <label>2</label>
        <note>catalytic</note>
    </ligand>
</feature>
<evidence type="ECO:0000256" key="16">
    <source>
        <dbReference type="PIRSR" id="PIRSR621190-2"/>
    </source>
</evidence>
<dbReference type="InterPro" id="IPR007196">
    <property type="entry name" value="CCR4-Not_Not1_C"/>
</dbReference>
<evidence type="ECO:0000256" key="6">
    <source>
        <dbReference type="ARBA" id="ARBA00022729"/>
    </source>
</evidence>
<dbReference type="InterPro" id="IPR021190">
    <property type="entry name" value="Pept_M10A"/>
</dbReference>
<dbReference type="InterPro" id="IPR006026">
    <property type="entry name" value="Peptidase_Metallo"/>
</dbReference>
<feature type="binding site" evidence="16">
    <location>
        <position position="188"/>
    </location>
    <ligand>
        <name>Ca(2+)</name>
        <dbReference type="ChEBI" id="CHEBI:29108"/>
        <label>3</label>
    </ligand>
</feature>
<evidence type="ECO:0000256" key="1">
    <source>
        <dbReference type="ARBA" id="ARBA00004123"/>
    </source>
</evidence>
<comment type="cofactor">
    <cofactor evidence="16">
        <name>Ca(2+)</name>
        <dbReference type="ChEBI" id="CHEBI:29108"/>
    </cofactor>
    <text evidence="16">Can bind about 5 Ca(2+) ions per subunit.</text>
</comment>
<dbReference type="InterPro" id="IPR040398">
    <property type="entry name" value="Not1"/>
</dbReference>
<dbReference type="GO" id="GO:0031012">
    <property type="term" value="C:extracellular matrix"/>
    <property type="evidence" value="ECO:0007669"/>
    <property type="project" value="InterPro"/>
</dbReference>
<evidence type="ECO:0000256" key="12">
    <source>
        <dbReference type="ARBA" id="ARBA00023163"/>
    </source>
</evidence>
<feature type="binding site" evidence="16">
    <location>
        <position position="211"/>
    </location>
    <ligand>
        <name>Zn(2+)</name>
        <dbReference type="ChEBI" id="CHEBI:29105"/>
        <label>2</label>
        <note>catalytic</note>
    </ligand>
</feature>
<keyword evidence="16" id="KW-0106">Calcium</keyword>
<dbReference type="InterPro" id="IPR024079">
    <property type="entry name" value="MetalloPept_cat_dom_sf"/>
</dbReference>
<keyword evidence="4" id="KW-0645">Protease</keyword>
<organism evidence="19 20">
    <name type="scientific">Lupinus luteus</name>
    <name type="common">European yellow lupine</name>
    <dbReference type="NCBI Taxonomy" id="3873"/>
    <lineage>
        <taxon>Eukaryota</taxon>
        <taxon>Viridiplantae</taxon>
        <taxon>Streptophyta</taxon>
        <taxon>Embryophyta</taxon>
        <taxon>Tracheophyta</taxon>
        <taxon>Spermatophyta</taxon>
        <taxon>Magnoliopsida</taxon>
        <taxon>eudicotyledons</taxon>
        <taxon>Gunneridae</taxon>
        <taxon>Pentapetalae</taxon>
        <taxon>rosids</taxon>
        <taxon>fabids</taxon>
        <taxon>Fabales</taxon>
        <taxon>Fabaceae</taxon>
        <taxon>Papilionoideae</taxon>
        <taxon>50 kb inversion clade</taxon>
        <taxon>genistoids sensu lato</taxon>
        <taxon>core genistoids</taxon>
        <taxon>Genisteae</taxon>
        <taxon>Lupinus</taxon>
    </lineage>
</organism>
<dbReference type="InterPro" id="IPR024557">
    <property type="entry name" value="CNOT1_dom_4"/>
</dbReference>
<evidence type="ECO:0000259" key="18">
    <source>
        <dbReference type="SMART" id="SM00235"/>
    </source>
</evidence>
<feature type="region of interest" description="Disordered" evidence="17">
    <location>
        <begin position="1833"/>
        <end position="1866"/>
    </location>
</feature>
<keyword evidence="9" id="KW-0805">Transcription regulation</keyword>
<feature type="binding site" evidence="16">
    <location>
        <position position="160"/>
    </location>
    <ligand>
        <name>Zn(2+)</name>
        <dbReference type="ChEBI" id="CHEBI:29105"/>
        <label>1</label>
    </ligand>
</feature>
<dbReference type="PANTHER" id="PTHR13162">
    <property type="entry name" value="CCR4-NOT TRANSCRIPTION COMPLEX"/>
    <property type="match status" value="1"/>
</dbReference>
<evidence type="ECO:0000256" key="17">
    <source>
        <dbReference type="SAM" id="MobiDB-lite"/>
    </source>
</evidence>
<dbReference type="GO" id="GO:0017148">
    <property type="term" value="P:negative regulation of translation"/>
    <property type="evidence" value="ECO:0007669"/>
    <property type="project" value="InterPro"/>
</dbReference>
<dbReference type="GO" id="GO:0060090">
    <property type="term" value="F:molecular adaptor activity"/>
    <property type="evidence" value="ECO:0007669"/>
    <property type="project" value="TreeGrafter"/>
</dbReference>
<dbReference type="Gene3D" id="1.25.40.800">
    <property type="match status" value="1"/>
</dbReference>
<dbReference type="FunFam" id="1.25.40.790:FF:000002">
    <property type="entry name" value="Transcription regulator"/>
    <property type="match status" value="1"/>
</dbReference>
<evidence type="ECO:0000313" key="19">
    <source>
        <dbReference type="EMBL" id="CAL0324306.1"/>
    </source>
</evidence>
<comment type="cofactor">
    <cofactor evidence="16">
        <name>Zn(2+)</name>
        <dbReference type="ChEBI" id="CHEBI:29105"/>
    </cofactor>
    <text evidence="16">Binds 2 Zn(2+) ions per subunit.</text>
</comment>
<dbReference type="InterPro" id="IPR002477">
    <property type="entry name" value="Peptidoglycan-bd-like"/>
</dbReference>
<dbReference type="Gene3D" id="1.25.40.180">
    <property type="match status" value="1"/>
</dbReference>
<feature type="compositionally biased region" description="Polar residues" evidence="17">
    <location>
        <begin position="1857"/>
        <end position="1866"/>
    </location>
</feature>
<dbReference type="GO" id="GO:0030015">
    <property type="term" value="C:CCR4-NOT core complex"/>
    <property type="evidence" value="ECO:0007669"/>
    <property type="project" value="InterPro"/>
</dbReference>
<evidence type="ECO:0000256" key="13">
    <source>
        <dbReference type="ARBA" id="ARBA00023180"/>
    </source>
</evidence>
<dbReference type="InterPro" id="IPR038535">
    <property type="entry name" value="CNOT1_TTP_bind_sf"/>
</dbReference>
<dbReference type="GO" id="GO:0000289">
    <property type="term" value="P:nuclear-transcribed mRNA poly(A) tail shortening"/>
    <property type="evidence" value="ECO:0007669"/>
    <property type="project" value="UniProtKB-ARBA"/>
</dbReference>
<dbReference type="InterPro" id="IPR032191">
    <property type="entry name" value="CNOT1_CAF1_bind"/>
</dbReference>
<evidence type="ECO:0000256" key="4">
    <source>
        <dbReference type="ARBA" id="ARBA00022670"/>
    </source>
</evidence>
<name>A0AAV1XRN6_LUPLU</name>
<keyword evidence="20" id="KW-1185">Reference proteome</keyword>
<evidence type="ECO:0000256" key="2">
    <source>
        <dbReference type="ARBA" id="ARBA00009614"/>
    </source>
</evidence>
<feature type="binding site" evidence="16">
    <location>
        <position position="185"/>
    </location>
    <ligand>
        <name>Ca(2+)</name>
        <dbReference type="ChEBI" id="CHEBI:29108"/>
        <label>3</label>
    </ligand>
</feature>
<dbReference type="Pfam" id="PF16415">
    <property type="entry name" value="CNOT1_CAF1_bind"/>
    <property type="match status" value="1"/>
</dbReference>
<keyword evidence="5 16" id="KW-0479">Metal-binding</keyword>
<evidence type="ECO:0000256" key="8">
    <source>
        <dbReference type="ARBA" id="ARBA00022833"/>
    </source>
</evidence>
<dbReference type="Gene3D" id="1.25.40.840">
    <property type="entry name" value="CCR4-NOT transcription complex subunit 1 TTP binding domain"/>
    <property type="match status" value="1"/>
</dbReference>
<keyword evidence="10" id="KW-0482">Metalloprotease</keyword>
<keyword evidence="12" id="KW-0804">Transcription</keyword>
<dbReference type="Proteomes" id="UP001497480">
    <property type="component" value="Unassembled WGS sequence"/>
</dbReference>
<dbReference type="InterPro" id="IPR001818">
    <property type="entry name" value="Pept_M10_metallopeptidase"/>
</dbReference>
<sequence>MLGIAQFKRYLTRFGYIPRYDNNNTFTDEFDDKFEVGLIRYQQRLGLQVTGKLDSNTVSQMMIPRCGVSDTTTHDNNHHITKHFMYFPGKPRWSRPMPRTLTYAFSPVNMIHSLSMLEIREAFQRAFFKWASVIPVNFVEAEDYGFAEIKIGFYIGDHGDGEPFDGVLGVLAHSFSPESGRLHLDAAETWAVDFGVTKSEVAVDMESVATHEIGHILGLSHSSVKEAVMYPSLRPRDKRANLNIDDIKGVQSLYGSNPKFRSGWLLQSDLSANQVSNVTHLLLFFASFMYYFTEFGTVGSILLLQTCLDHFNFAKRDVKDIQPEQILVDVVKYLLDKPNFNAVFSESMKNVEINESFLESFCNGLKLSLMEKIAIGLSLSDSENPDAKLCGKNFCMAQIEKLCANPGSLNCDELIHDIIMFLKQSEGLSKYLDSFMQILSLVQFKDTPSFVLNPLLPDEMREAEFLRWNMELFHVGGDNDFDAILADIQKEMNMGEIVNELGYGCTVDVSQCKEIFSLFTPLTDTTLSKLLGSIARTHAGLEDNQSTFLTFGTALGYNNLSELQPLNSWNIDVLIDTINQLAPQTNWIQVIEKLDHEGFLLPSEEAFSFLMSVYNHACKEPFPLHAICGSVWKNTEGQLSFLKYAVSAPPEVFTFAHSARQLAYIDVVNGSKLQTGHSNHAWACLDLLDVLCQLAERGHANSVRPIFEYPLKQCPEVLLLGMAHINTAYSLVQHEVCLTVFPMILKSTDGSGMILHLWHVNPNLVLRGVMDSQNDDLDNVTRIVDICQELKILSSVVEIIPSYYGIRLAAVAGRKEYLDLEKWLDTNLTTYKDFFFEECLKFLKDVHLTGSQDLSGKSFHQSGAFLNLYAETTATFLKVLKSHTDLVTSTQLPDELERLHISIVDSSPRLQNGGTTDSSASDGYADDIEAEANSYFHQMFSDSLSMNEMVHMLSRFKESSVKREKSIFECMIANLFEEYRFFQKYPERQLRIAAVLFGSVIKHQLVTHLSLGIALRYVLDALRKPTDSKMFMFGSMALEQFVDRLIEWPQYCNHILQISHLRNTHSEIVGFIEQALARISSGHVDVDGMSYASGISSHNSAPATLGHVEPNASSIIQTGQQHMSLQLQQRRDIPLDDRYRASVGFDSSTDVKPLLSSAGQSSVVTPPDASNTNKLHSTFSSSSMLASSGFVRPSRGATSTRFGSALNIETLVAAAEKRETPIEAPGSEVQDKISFIINNISVANIETKAKEFTEILKEQYYPWFAQYMVMKRASIEPNFHDLYLKFLDKVNSKALNKEIVQATYENCKVLLGSELIKSSSEERSLLKNLGSWLGKLTIGRNQVLRAREIDPKSLIIEAYEKGLMIAVIPFTSKILEPCQSSLAYQPPNPWTMGILGLLAEIYSMPNLKMNLKFDIEVLFKNLSVDLKDVTPTSLLKDRKREIEGNPDFSNKDVGASQAQMISDIKSGLVPPVNQVDLPLEVKNPSNTGAHPHMLSQYAAPLHISTGTLMEEEKVTPLGLSDQLPSAQGLLQATPTPAPFSLSQIPTQIPNIGTHVIINPKLSSFGLQMHFQRAVPIAMDRAIKEIVSSIVQRSVSIATQTTKELVLKDYSMESDETRILNAAHLMVASLAGSLAHVTCKEPLRASISSQLRTSLQNLSIGNEILEQAVQLVTNDNLDLGCAVIEQAATDKAINTIDTDIGQQLSLRRKHREGMGSTFFDSNLYTQGSVGGVPDYLRPKPGQLSLSQQRVYEDFVRLPWQNQSSQSSNSMSAVQSGNADLSGTSGSVSMGYDGVSRQVDDMAESNLASQFSASSIHSRTADSSSQLSLEKDSVASFPSTASTPDLQAVDSSEAVKESGASSQPQVSSGAVERFGTSFLESSLTTRDALDKYQIVVQKLEALVNNDSREAEIQGVISEVPEILLRCVSRDETALAVAQKVFKGLYDNASNSIHVGAHLGILTAIRDVCKLAVKELTSWVIYSEEERKFNKDITVGLIRSELLNLTEYNVHMAKLIDGGRNKAATEFSISLLQTLVIEEPKVISELHNLVDALAKLATKPGSPESLPQLVEMVKNPTASAAALSAGNAGKDDKARQSRDNKGPGLLVANKEELTSVESVEPDPAGFRDQVSMSFAEWYRICELPGANDTASSHFILQLHQNGLLKGDDLTDRFFQLLMELAVTHCLSTEVINSGGLQSPQQLQPMSFLAIDVYAKLVFSILKGSSKLFLLSKILSVTVRFILKDVDERKMSFNPRPYFRLFINWLLDLGSLEPVTDGSNLQILTAFANAFHALQPLKVPGFSFAWLELISHRSFMPKMLTGNGQKGWPYVQRLLVDLFQFMEPFLRHAELGDSVRLLYKGTLRVLLVLLHDFPEFLCDYHFTFCDVIPPSCIQMRNIILSAFPRSMRLPDPSTPNLKIDLLQEITQSPRILSEVDAALKAKQMKADVDEYLKTRQQNSPFLSELKEKLLLSPSEAASAGTRYNVPLINSLVLYVGMQAIQQLQGRTPHAQSAANAFPLAVFSVGAALDIFQTLIMDLDTEGRYLFLNAVGNQLRYPNTHTHYFSFILLYLFAESNQEIIQEQITRVLLERLIVNRPHPWGLLITFIELIKNPRYNFWNRSFIRCAPEIEKLFESVSRSCGGPKPVDESMVSGWV</sequence>
<comment type="similarity">
    <text evidence="2">Belongs to the peptidase M10A family. Matrix metalloproteinases (MMPs) subfamily.</text>
</comment>
<dbReference type="FunFam" id="1.25.40.180:FF:000012">
    <property type="entry name" value="Ccr4-Not transcription complex subunit"/>
    <property type="match status" value="1"/>
</dbReference>
<dbReference type="FunFam" id="1.25.40.800:FF:000001">
    <property type="entry name" value="CCR4-NOT transcription complex subunit 1"/>
    <property type="match status" value="1"/>
</dbReference>
<dbReference type="InterPro" id="IPR032194">
    <property type="entry name" value="CNOT1_HEAT"/>
</dbReference>
<dbReference type="GO" id="GO:0004222">
    <property type="term" value="F:metalloendopeptidase activity"/>
    <property type="evidence" value="ECO:0007669"/>
    <property type="project" value="InterPro"/>
</dbReference>
<feature type="binding site" evidence="16">
    <location>
        <position position="215"/>
    </location>
    <ligand>
        <name>Zn(2+)</name>
        <dbReference type="ChEBI" id="CHEBI:29105"/>
        <label>2</label>
        <note>catalytic</note>
    </ligand>
</feature>
<evidence type="ECO:0000256" key="7">
    <source>
        <dbReference type="ARBA" id="ARBA00022801"/>
    </source>
</evidence>
<dbReference type="Pfam" id="PF04054">
    <property type="entry name" value="Not1"/>
    <property type="match status" value="1"/>
</dbReference>
<evidence type="ECO:0000256" key="14">
    <source>
        <dbReference type="ARBA" id="ARBA00023242"/>
    </source>
</evidence>
<dbReference type="SMART" id="SM00235">
    <property type="entry name" value="ZnMc"/>
    <property type="match status" value="1"/>
</dbReference>
<feature type="binding site" evidence="16">
    <location>
        <position position="183"/>
    </location>
    <ligand>
        <name>Zn(2+)</name>
        <dbReference type="ChEBI" id="CHEBI:29105"/>
        <label>1</label>
    </ligand>
</feature>
<evidence type="ECO:0000256" key="15">
    <source>
        <dbReference type="PIRSR" id="PIRSR621190-1"/>
    </source>
</evidence>
<keyword evidence="14" id="KW-0539">Nucleus</keyword>